<feature type="non-terminal residue" evidence="1">
    <location>
        <position position="1"/>
    </location>
</feature>
<dbReference type="Proteomes" id="UP000789901">
    <property type="component" value="Unassembled WGS sequence"/>
</dbReference>
<proteinExistence type="predicted"/>
<evidence type="ECO:0000313" key="2">
    <source>
        <dbReference type="Proteomes" id="UP000789901"/>
    </source>
</evidence>
<gene>
    <name evidence="1" type="ORF">GMARGA_LOCUS44956</name>
</gene>
<comment type="caution">
    <text evidence="1">The sequence shown here is derived from an EMBL/GenBank/DDBJ whole genome shotgun (WGS) entry which is preliminary data.</text>
</comment>
<protein>
    <submittedName>
        <fullName evidence="1">35491_t:CDS:1</fullName>
    </submittedName>
</protein>
<sequence>DEIKRDEIKRDEIKRDEIERDEIERDEIERDEIERDEIEREEIKRDEIKRDEIKRDEIKRDEIKRDEIKRDEIKRDEIKRDEIEIKRDSQSTKKTELPWDILPLLGTYYDNYDTSISYPCGVSVSKGEFCGYFVSLAFYGAYYDMDTGKYKLGHYCPTVCDPSFGAYIVFNKSATTKLDATSFTI</sequence>
<reference evidence="1 2" key="1">
    <citation type="submission" date="2021-06" db="EMBL/GenBank/DDBJ databases">
        <authorList>
            <person name="Kallberg Y."/>
            <person name="Tangrot J."/>
            <person name="Rosling A."/>
        </authorList>
    </citation>
    <scope>NUCLEOTIDE SEQUENCE [LARGE SCALE GENOMIC DNA]</scope>
    <source>
        <strain evidence="1 2">120-4 pot B 10/14</strain>
    </source>
</reference>
<evidence type="ECO:0000313" key="1">
    <source>
        <dbReference type="EMBL" id="CAG8856135.1"/>
    </source>
</evidence>
<feature type="non-terminal residue" evidence="1">
    <location>
        <position position="185"/>
    </location>
</feature>
<dbReference type="EMBL" id="CAJVQB010156537">
    <property type="protein sequence ID" value="CAG8856135.1"/>
    <property type="molecule type" value="Genomic_DNA"/>
</dbReference>
<name>A0ABN7XN20_GIGMA</name>
<organism evidence="1 2">
    <name type="scientific">Gigaspora margarita</name>
    <dbReference type="NCBI Taxonomy" id="4874"/>
    <lineage>
        <taxon>Eukaryota</taxon>
        <taxon>Fungi</taxon>
        <taxon>Fungi incertae sedis</taxon>
        <taxon>Mucoromycota</taxon>
        <taxon>Glomeromycotina</taxon>
        <taxon>Glomeromycetes</taxon>
        <taxon>Diversisporales</taxon>
        <taxon>Gigasporaceae</taxon>
        <taxon>Gigaspora</taxon>
    </lineage>
</organism>
<accession>A0ABN7XN20</accession>
<keyword evidence="2" id="KW-1185">Reference proteome</keyword>